<dbReference type="RefSeq" id="WP_109969862.1">
    <property type="nucleotide sequence ID" value="NZ_CP176093.1"/>
</dbReference>
<reference evidence="1 2" key="1">
    <citation type="submission" date="2018-05" db="EMBL/GenBank/DDBJ databases">
        <title>Draft genome of Methanospirillum lacunae Ki8-1.</title>
        <authorList>
            <person name="Dueholm M.S."/>
            <person name="Nielsen P.H."/>
            <person name="Bakmann L.F."/>
            <person name="Otzen D.E."/>
        </authorList>
    </citation>
    <scope>NUCLEOTIDE SEQUENCE [LARGE SCALE GENOMIC DNA]</scope>
    <source>
        <strain evidence="1 2">Ki8-1</strain>
    </source>
</reference>
<organism evidence="1 2">
    <name type="scientific">Methanospirillum lacunae</name>
    <dbReference type="NCBI Taxonomy" id="668570"/>
    <lineage>
        <taxon>Archaea</taxon>
        <taxon>Methanobacteriati</taxon>
        <taxon>Methanobacteriota</taxon>
        <taxon>Stenosarchaea group</taxon>
        <taxon>Methanomicrobia</taxon>
        <taxon>Methanomicrobiales</taxon>
        <taxon>Methanospirillaceae</taxon>
        <taxon>Methanospirillum</taxon>
    </lineage>
</organism>
<dbReference type="GeneID" id="97548981"/>
<proteinExistence type="predicted"/>
<accession>A0A2V2N175</accession>
<keyword evidence="2" id="KW-1185">Reference proteome</keyword>
<gene>
    <name evidence="1" type="ORF">DK846_15240</name>
</gene>
<comment type="caution">
    <text evidence="1">The sequence shown here is derived from an EMBL/GenBank/DDBJ whole genome shotgun (WGS) entry which is preliminary data.</text>
</comment>
<sequence>MADFTTKSVTKSAERKLSSPIDTVANFLALVQDVIENNPWGCTSYTSNNQTVAGVVRGSEHYTGKIVYENAEAKTVGQISVRAPTSAAFNTDISTIVAATAINTAMGGTPSHDSSEDSFSCALKCHNANGEIFSVTFKRDSVVVSGYEADSILTGIETWADTVALLA</sequence>
<dbReference type="Proteomes" id="UP000245657">
    <property type="component" value="Unassembled WGS sequence"/>
</dbReference>
<evidence type="ECO:0000313" key="1">
    <source>
        <dbReference type="EMBL" id="PWR70268.1"/>
    </source>
</evidence>
<dbReference type="AlphaFoldDB" id="A0A2V2N175"/>
<dbReference type="OrthoDB" id="117414at2157"/>
<name>A0A2V2N175_9EURY</name>
<evidence type="ECO:0000313" key="2">
    <source>
        <dbReference type="Proteomes" id="UP000245657"/>
    </source>
</evidence>
<dbReference type="EMBL" id="QGMY01000015">
    <property type="protein sequence ID" value="PWR70268.1"/>
    <property type="molecule type" value="Genomic_DNA"/>
</dbReference>
<protein>
    <submittedName>
        <fullName evidence="1">Uncharacterized protein</fullName>
    </submittedName>
</protein>